<dbReference type="InterPro" id="IPR036291">
    <property type="entry name" value="NAD(P)-bd_dom_sf"/>
</dbReference>
<dbReference type="SUPFAM" id="SSF51735">
    <property type="entry name" value="NAD(P)-binding Rossmann-fold domains"/>
    <property type="match status" value="1"/>
</dbReference>
<dbReference type="InterPro" id="IPR050700">
    <property type="entry name" value="YIM1/Zinc_Alcohol_DH_Fams"/>
</dbReference>
<dbReference type="PANTHER" id="PTHR11695:SF294">
    <property type="entry name" value="RETICULON-4-INTERACTING PROTEIN 1, MITOCHONDRIAL"/>
    <property type="match status" value="1"/>
</dbReference>
<evidence type="ECO:0000256" key="1">
    <source>
        <dbReference type="SAM" id="MobiDB-lite"/>
    </source>
</evidence>
<dbReference type="STRING" id="1441469.A0A225BEK2"/>
<dbReference type="CDD" id="cd05289">
    <property type="entry name" value="MDR_like_2"/>
    <property type="match status" value="1"/>
</dbReference>
<evidence type="ECO:0000313" key="4">
    <source>
        <dbReference type="Proteomes" id="UP000214365"/>
    </source>
</evidence>
<dbReference type="Gene3D" id="3.40.50.720">
    <property type="entry name" value="NAD(P)-binding Rossmann-like Domain"/>
    <property type="match status" value="1"/>
</dbReference>
<dbReference type="SMART" id="SM00829">
    <property type="entry name" value="PKS_ER"/>
    <property type="match status" value="1"/>
</dbReference>
<dbReference type="Gene3D" id="3.90.180.10">
    <property type="entry name" value="Medium-chain alcohol dehydrogenases, catalytic domain"/>
    <property type="match status" value="1"/>
</dbReference>
<dbReference type="GeneID" id="31000752"/>
<accession>A0A225BEK2</accession>
<protein>
    <recommendedName>
        <fullName evidence="2">Enoyl reductase (ER) domain-containing protein</fullName>
    </recommendedName>
</protein>
<dbReference type="SUPFAM" id="SSF50129">
    <property type="entry name" value="GroES-like"/>
    <property type="match status" value="1"/>
</dbReference>
<feature type="domain" description="Enoyl reductase (ER)" evidence="2">
    <location>
        <begin position="10"/>
        <end position="327"/>
    </location>
</feature>
<dbReference type="InterPro" id="IPR013154">
    <property type="entry name" value="ADH-like_N"/>
</dbReference>
<comment type="caution">
    <text evidence="3">The sequence shown here is derived from an EMBL/GenBank/DDBJ whole genome shotgun (WGS) entry which is preliminary data.</text>
</comment>
<dbReference type="InterPro" id="IPR020843">
    <property type="entry name" value="ER"/>
</dbReference>
<feature type="region of interest" description="Disordered" evidence="1">
    <location>
        <begin position="516"/>
        <end position="600"/>
    </location>
</feature>
<dbReference type="OrthoDB" id="191139at2759"/>
<organism evidence="3 4">
    <name type="scientific">Talaromyces atroroseus</name>
    <dbReference type="NCBI Taxonomy" id="1441469"/>
    <lineage>
        <taxon>Eukaryota</taxon>
        <taxon>Fungi</taxon>
        <taxon>Dikarya</taxon>
        <taxon>Ascomycota</taxon>
        <taxon>Pezizomycotina</taxon>
        <taxon>Eurotiomycetes</taxon>
        <taxon>Eurotiomycetidae</taxon>
        <taxon>Eurotiales</taxon>
        <taxon>Trichocomaceae</taxon>
        <taxon>Talaromyces</taxon>
        <taxon>Talaromyces sect. Trachyspermi</taxon>
    </lineage>
</organism>
<feature type="compositionally biased region" description="Acidic residues" evidence="1">
    <location>
        <begin position="528"/>
        <end position="582"/>
    </location>
</feature>
<gene>
    <name evidence="3" type="ORF">UA08_00997</name>
</gene>
<name>A0A225BEK2_TALAT</name>
<dbReference type="InterPro" id="IPR011032">
    <property type="entry name" value="GroES-like_sf"/>
</dbReference>
<dbReference type="Pfam" id="PF08240">
    <property type="entry name" value="ADH_N"/>
    <property type="match status" value="1"/>
</dbReference>
<reference evidence="3 4" key="1">
    <citation type="submission" date="2015-06" db="EMBL/GenBank/DDBJ databases">
        <title>Talaromyces atroroseus IBT 11181 draft genome.</title>
        <authorList>
            <person name="Rasmussen K.B."/>
            <person name="Rasmussen S."/>
            <person name="Petersen B."/>
            <person name="Sicheritz-Ponten T."/>
            <person name="Mortensen U.H."/>
            <person name="Thrane U."/>
        </authorList>
    </citation>
    <scope>NUCLEOTIDE SEQUENCE [LARGE SCALE GENOMIC DNA]</scope>
    <source>
        <strain evidence="3 4">IBT 11181</strain>
    </source>
</reference>
<dbReference type="GO" id="GO:0016491">
    <property type="term" value="F:oxidoreductase activity"/>
    <property type="evidence" value="ECO:0007669"/>
    <property type="project" value="InterPro"/>
</dbReference>
<sequence>MQSYHINTYSTPQGYELGQLPRPEIENADEVLIKVHAASVNPIDVKMASGAAKMIISLKFPYKPGYDCAGTVVEVGSQVTRFKVGDEVYTRLPESTRGSWSEYAKSPEEFLALKPKNLTFEEAASIPLTALTAFQSLQVAGDLSGKTVFVPAGLSGTGAYFCQLAKNVFKADKVITTVSTAKIPKVPELLGEGVVDQIIDYTKSDPKAEIPAGSVDLMFDTLGLAMDYLSLIRPQTGYMISISTTPSGDQFVKDGNLEVPFVFRKLLNFADSARTWRASRWGVTYKYVLMRPNGRDLEQLKDQWSSFMMKDAHEEAISAVSNFYKVITKLAYIDPAALVYPPGSSEATDITTSGWPNINTAELRKRGKTDEVITLLRYLPYLRRPESPDSKRRWMVAPDTIAIAYCDGEVYSDQLDEIQPTPGHCIWLADPAGTENGVALLLDMENSTITEYSVRIDRTIGLSTDEYELLSLEDRWMAHFTWPIAKFFDTWTQKYERLEWMPAYHDSSTAGTAVWFISPTRGEKDVDREDEEGDSEDSDESYEPSSEDSDDDYESEEDSDPYEWDSEYESEDEYELSDDEGQVEASREESVANDYHQSKSESLNWFRQDVGFQVRMGDGKSLDPKRTDLRPEEVVEKMAGQAHLIGNAVDVNCQS</sequence>
<evidence type="ECO:0000259" key="2">
    <source>
        <dbReference type="SMART" id="SM00829"/>
    </source>
</evidence>
<evidence type="ECO:0000313" key="3">
    <source>
        <dbReference type="EMBL" id="OKL64467.1"/>
    </source>
</evidence>
<keyword evidence="4" id="KW-1185">Reference proteome</keyword>
<dbReference type="Proteomes" id="UP000214365">
    <property type="component" value="Unassembled WGS sequence"/>
</dbReference>
<dbReference type="GO" id="GO:0005739">
    <property type="term" value="C:mitochondrion"/>
    <property type="evidence" value="ECO:0007669"/>
    <property type="project" value="TreeGrafter"/>
</dbReference>
<dbReference type="RefSeq" id="XP_020124588.1">
    <property type="nucleotide sequence ID" value="XM_020260864.1"/>
</dbReference>
<dbReference type="AlphaFoldDB" id="A0A225BEK2"/>
<dbReference type="PANTHER" id="PTHR11695">
    <property type="entry name" value="ALCOHOL DEHYDROGENASE RELATED"/>
    <property type="match status" value="1"/>
</dbReference>
<dbReference type="EMBL" id="LFMY01000001">
    <property type="protein sequence ID" value="OKL64467.1"/>
    <property type="molecule type" value="Genomic_DNA"/>
</dbReference>
<proteinExistence type="predicted"/>